<keyword evidence="7" id="KW-0175">Coiled coil</keyword>
<dbReference type="GO" id="GO:0006950">
    <property type="term" value="P:response to stress"/>
    <property type="evidence" value="ECO:0007669"/>
    <property type="project" value="UniProtKB-ARBA"/>
</dbReference>
<keyword evidence="2 6" id="KW-0805">Transcription regulation</keyword>
<dbReference type="InterPro" id="IPR039425">
    <property type="entry name" value="RNA_pol_sigma-70-like"/>
</dbReference>
<dbReference type="SUPFAM" id="SSF88659">
    <property type="entry name" value="Sigma3 and sigma4 domains of RNA polymerase sigma factors"/>
    <property type="match status" value="1"/>
</dbReference>
<evidence type="ECO:0000256" key="4">
    <source>
        <dbReference type="ARBA" id="ARBA00023125"/>
    </source>
</evidence>
<dbReference type="Pfam" id="PF08281">
    <property type="entry name" value="Sigma70_r4_2"/>
    <property type="match status" value="1"/>
</dbReference>
<dbReference type="NCBIfam" id="TIGR02937">
    <property type="entry name" value="sigma70-ECF"/>
    <property type="match status" value="1"/>
</dbReference>
<dbReference type="InterPro" id="IPR013249">
    <property type="entry name" value="RNA_pol_sigma70_r4_t2"/>
</dbReference>
<accession>A0A1H9SI14</accession>
<dbReference type="PROSITE" id="PS01063">
    <property type="entry name" value="SIGMA70_ECF"/>
    <property type="match status" value="1"/>
</dbReference>
<name>A0A1H9SI14_9BACI</name>
<sequence length="172" mass="20285">MQSFEDIYRKESDAVYSYIRILVKDHQLAEDLTQETFVKAYRSLNRWRQESALRTWLISIARNTAIDYLRRKQPLQYVLLETGIQISGGHSPEDKTIASESLEEVERDIQRLKRTQRECLLLRRVYGFSIKETAKILGWKEGRVKVTLQRAVKQLSSYGLMREEGTDHETFK</sequence>
<feature type="coiled-coil region" evidence="7">
    <location>
        <begin position="95"/>
        <end position="122"/>
    </location>
</feature>
<dbReference type="RefSeq" id="WP_093072442.1">
    <property type="nucleotide sequence ID" value="NZ_FOGV01000007.1"/>
</dbReference>
<evidence type="ECO:0000259" key="8">
    <source>
        <dbReference type="Pfam" id="PF04542"/>
    </source>
</evidence>
<dbReference type="AlphaFoldDB" id="A0A1H9SI14"/>
<gene>
    <name evidence="10" type="ORF">SAMN05444126_10712</name>
</gene>
<dbReference type="GO" id="GO:0003677">
    <property type="term" value="F:DNA binding"/>
    <property type="evidence" value="ECO:0007669"/>
    <property type="project" value="UniProtKB-KW"/>
</dbReference>
<keyword evidence="4 6" id="KW-0238">DNA-binding</keyword>
<evidence type="ECO:0000313" key="10">
    <source>
        <dbReference type="EMBL" id="SER84617.1"/>
    </source>
</evidence>
<dbReference type="PANTHER" id="PTHR43133:SF46">
    <property type="entry name" value="RNA POLYMERASE SIGMA-70 FACTOR ECF SUBFAMILY"/>
    <property type="match status" value="1"/>
</dbReference>
<dbReference type="GO" id="GO:0016987">
    <property type="term" value="F:sigma factor activity"/>
    <property type="evidence" value="ECO:0007669"/>
    <property type="project" value="UniProtKB-KW"/>
</dbReference>
<dbReference type="Pfam" id="PF04542">
    <property type="entry name" value="Sigma70_r2"/>
    <property type="match status" value="1"/>
</dbReference>
<dbReference type="InterPro" id="IPR013324">
    <property type="entry name" value="RNA_pol_sigma_r3/r4-like"/>
</dbReference>
<comment type="similarity">
    <text evidence="1 6">Belongs to the sigma-70 factor family. ECF subfamily.</text>
</comment>
<dbReference type="InterPro" id="IPR013325">
    <property type="entry name" value="RNA_pol_sigma_r2"/>
</dbReference>
<evidence type="ECO:0000256" key="2">
    <source>
        <dbReference type="ARBA" id="ARBA00023015"/>
    </source>
</evidence>
<dbReference type="EMBL" id="FOGV01000007">
    <property type="protein sequence ID" value="SER84617.1"/>
    <property type="molecule type" value="Genomic_DNA"/>
</dbReference>
<feature type="domain" description="RNA polymerase sigma-70 region 2" evidence="8">
    <location>
        <begin position="8"/>
        <end position="73"/>
    </location>
</feature>
<dbReference type="CDD" id="cd06171">
    <property type="entry name" value="Sigma70_r4"/>
    <property type="match status" value="1"/>
</dbReference>
<dbReference type="SUPFAM" id="SSF88946">
    <property type="entry name" value="Sigma2 domain of RNA polymerase sigma factors"/>
    <property type="match status" value="1"/>
</dbReference>
<comment type="caution">
    <text evidence="10">The sequence shown here is derived from an EMBL/GenBank/DDBJ whole genome shotgun (WGS) entry which is preliminary data.</text>
</comment>
<evidence type="ECO:0000256" key="1">
    <source>
        <dbReference type="ARBA" id="ARBA00010641"/>
    </source>
</evidence>
<reference evidence="11" key="1">
    <citation type="submission" date="2016-10" db="EMBL/GenBank/DDBJ databases">
        <authorList>
            <person name="de Groot N.N."/>
        </authorList>
    </citation>
    <scope>NUCLEOTIDE SEQUENCE [LARGE SCALE GENOMIC DNA]</scope>
    <source>
        <strain evidence="11">10nlg</strain>
    </source>
</reference>
<dbReference type="InterPro" id="IPR036388">
    <property type="entry name" value="WH-like_DNA-bd_sf"/>
</dbReference>
<proteinExistence type="inferred from homology"/>
<organism evidence="10 11">
    <name type="scientific">Salisediminibacterium halotolerans</name>
    <dbReference type="NCBI Taxonomy" id="517425"/>
    <lineage>
        <taxon>Bacteria</taxon>
        <taxon>Bacillati</taxon>
        <taxon>Bacillota</taxon>
        <taxon>Bacilli</taxon>
        <taxon>Bacillales</taxon>
        <taxon>Bacillaceae</taxon>
        <taxon>Salisediminibacterium</taxon>
    </lineage>
</organism>
<dbReference type="Proteomes" id="UP000199318">
    <property type="component" value="Unassembled WGS sequence"/>
</dbReference>
<dbReference type="InterPro" id="IPR014284">
    <property type="entry name" value="RNA_pol_sigma-70_dom"/>
</dbReference>
<evidence type="ECO:0000256" key="6">
    <source>
        <dbReference type="RuleBase" id="RU000716"/>
    </source>
</evidence>
<dbReference type="Gene3D" id="1.10.10.10">
    <property type="entry name" value="Winged helix-like DNA-binding domain superfamily/Winged helix DNA-binding domain"/>
    <property type="match status" value="1"/>
</dbReference>
<evidence type="ECO:0000259" key="9">
    <source>
        <dbReference type="Pfam" id="PF08281"/>
    </source>
</evidence>
<keyword evidence="11" id="KW-1185">Reference proteome</keyword>
<dbReference type="OrthoDB" id="306910at2"/>
<evidence type="ECO:0000256" key="7">
    <source>
        <dbReference type="SAM" id="Coils"/>
    </source>
</evidence>
<dbReference type="InterPro" id="IPR007627">
    <property type="entry name" value="RNA_pol_sigma70_r2"/>
</dbReference>
<feature type="domain" description="RNA polymerase sigma factor 70 region 4 type 2" evidence="9">
    <location>
        <begin position="104"/>
        <end position="155"/>
    </location>
</feature>
<dbReference type="STRING" id="1464123.SAMN05444126_10712"/>
<protein>
    <recommendedName>
        <fullName evidence="6">RNA polymerase sigma factor</fullName>
    </recommendedName>
</protein>
<evidence type="ECO:0000256" key="3">
    <source>
        <dbReference type="ARBA" id="ARBA00023082"/>
    </source>
</evidence>
<keyword evidence="5 6" id="KW-0804">Transcription</keyword>
<evidence type="ECO:0000256" key="5">
    <source>
        <dbReference type="ARBA" id="ARBA00023163"/>
    </source>
</evidence>
<keyword evidence="3 6" id="KW-0731">Sigma factor</keyword>
<evidence type="ECO:0000313" key="11">
    <source>
        <dbReference type="Proteomes" id="UP000199318"/>
    </source>
</evidence>
<dbReference type="PANTHER" id="PTHR43133">
    <property type="entry name" value="RNA POLYMERASE ECF-TYPE SIGMA FACTO"/>
    <property type="match status" value="1"/>
</dbReference>
<dbReference type="Gene3D" id="1.10.1740.10">
    <property type="match status" value="1"/>
</dbReference>
<dbReference type="GO" id="GO:0006352">
    <property type="term" value="P:DNA-templated transcription initiation"/>
    <property type="evidence" value="ECO:0007669"/>
    <property type="project" value="InterPro"/>
</dbReference>
<dbReference type="InterPro" id="IPR000838">
    <property type="entry name" value="RNA_pol_sigma70_ECF_CS"/>
</dbReference>